<comment type="caution">
    <text evidence="2">The sequence shown here is derived from an EMBL/GenBank/DDBJ whole genome shotgun (WGS) entry which is preliminary data.</text>
</comment>
<name>C2PWF3_BACMY</name>
<dbReference type="GO" id="GO:0030435">
    <property type="term" value="P:sporulation resulting in formation of a cellular spore"/>
    <property type="evidence" value="ECO:0007669"/>
    <property type="project" value="InterPro"/>
</dbReference>
<dbReference type="PROSITE" id="PS51257">
    <property type="entry name" value="PROKAR_LIPOPROTEIN"/>
    <property type="match status" value="1"/>
</dbReference>
<dbReference type="HOGENOM" id="CLU_077663_1_0_9"/>
<proteinExistence type="predicted"/>
<gene>
    <name evidence="2" type="ORF">bcere0026_25210</name>
</gene>
<evidence type="ECO:0000313" key="2">
    <source>
        <dbReference type="EMBL" id="EEL70427.1"/>
    </source>
</evidence>
<dbReference type="InterPro" id="IPR019076">
    <property type="entry name" value="Spore_lipoprot_YhcN/YlaJ-like"/>
</dbReference>
<feature type="compositionally biased region" description="Polar residues" evidence="1">
    <location>
        <begin position="36"/>
        <end position="50"/>
    </location>
</feature>
<accession>C2PWF3</accession>
<feature type="region of interest" description="Disordered" evidence="1">
    <location>
        <begin position="161"/>
        <end position="202"/>
    </location>
</feature>
<organism evidence="2">
    <name type="scientific">Bacillus mycoides</name>
    <dbReference type="NCBI Taxonomy" id="1405"/>
    <lineage>
        <taxon>Bacteria</taxon>
        <taxon>Bacillati</taxon>
        <taxon>Bacillota</taxon>
        <taxon>Bacilli</taxon>
        <taxon>Bacillales</taxon>
        <taxon>Bacillaceae</taxon>
        <taxon>Bacillus</taxon>
        <taxon>Bacillus cereus group</taxon>
    </lineage>
</organism>
<dbReference type="InterPro" id="IPR014247">
    <property type="entry name" value="Spore_lipoprot_YhcN/YlaJ"/>
</dbReference>
<dbReference type="AlphaFoldDB" id="C2PWF3"/>
<evidence type="ECO:0000256" key="1">
    <source>
        <dbReference type="SAM" id="MobiDB-lite"/>
    </source>
</evidence>
<dbReference type="Pfam" id="PF09580">
    <property type="entry name" value="Spore_YhcN_YlaJ"/>
    <property type="match status" value="1"/>
</dbReference>
<sequence length="202" mass="22351">MVKIMKIIIYMLMLCFVITGCSIGKKDNSNEKPEQKNVSMKNVTYTNKSNKPNEKAADHLASLAASIPGVNDATAVVVGKYAVVGIDVKAKLDRTRVESIKYSVAESLKNDPNGANAVVVADVDTYERLKQIGKQIKKGKTGEGILDELAAIVGRVMPQVPNDMIENRETNPIKDNDKQLPKDEEQELRKEQEDQSNNHLKK</sequence>
<dbReference type="EMBL" id="ACMP01000075">
    <property type="protein sequence ID" value="EEL70427.1"/>
    <property type="molecule type" value="Genomic_DNA"/>
</dbReference>
<dbReference type="NCBIfam" id="TIGR02898">
    <property type="entry name" value="spore_YhcN_YlaJ"/>
    <property type="match status" value="1"/>
</dbReference>
<reference evidence="2" key="1">
    <citation type="journal article" date="2012" name="Genome Res.">
        <title>Genomic characterization of the Bacillus cereus sensu lato species: Backdrop to the evolution of Bacillus anthracis.</title>
        <authorList>
            <person name="Zwick M.E."/>
            <person name="Joseph S.J."/>
            <person name="Didelot X."/>
            <person name="Chen P.E."/>
            <person name="Bishop-Lilly K.A."/>
            <person name="Stewart A.C."/>
            <person name="Willner K."/>
            <person name="Nolan N."/>
            <person name="Lentz S."/>
            <person name="Thomason M.K."/>
            <person name="Sozhamannan S."/>
            <person name="Mateczun A.J."/>
            <person name="Du L."/>
            <person name="Read T.D."/>
        </authorList>
    </citation>
    <scope>NUCLEOTIDE SEQUENCE [LARGE SCALE GENOMIC DNA]</scope>
    <source>
        <strain evidence="2">AH603</strain>
    </source>
</reference>
<dbReference type="Proteomes" id="UP000001753">
    <property type="component" value="Chromosome"/>
</dbReference>
<accession>C2XUZ9</accession>
<feature type="compositionally biased region" description="Basic and acidic residues" evidence="1">
    <location>
        <begin position="165"/>
        <end position="193"/>
    </location>
</feature>
<feature type="region of interest" description="Disordered" evidence="1">
    <location>
        <begin position="27"/>
        <end position="51"/>
    </location>
</feature>
<protein>
    <submittedName>
        <fullName evidence="2">Uncharacterized protein</fullName>
    </submittedName>
</protein>